<dbReference type="PROSITE" id="PS51704">
    <property type="entry name" value="GP_PDE"/>
    <property type="match status" value="1"/>
</dbReference>
<keyword evidence="3" id="KW-1185">Reference proteome</keyword>
<dbReference type="CDD" id="cd08562">
    <property type="entry name" value="GDPD_EcUgpQ_like"/>
    <property type="match status" value="1"/>
</dbReference>
<dbReference type="InterPro" id="IPR017946">
    <property type="entry name" value="PLC-like_Pdiesterase_TIM-brl"/>
</dbReference>
<accession>A0ABV7TRS3</accession>
<gene>
    <name evidence="2" type="primary">ugpQ</name>
    <name evidence="2" type="ORF">ACFOKJ_04660</name>
</gene>
<dbReference type="InterPro" id="IPR030395">
    <property type="entry name" value="GP_PDE_dom"/>
</dbReference>
<evidence type="ECO:0000259" key="1">
    <source>
        <dbReference type="PROSITE" id="PS51704"/>
    </source>
</evidence>
<sequence length="246" mass="26923">MQDWPYPYLFAHRGGGKLAPENTLAGMATAVQYGYGAVEFDVKLSLDGVAFLLHDDTLQRTSNGHGLAAEHDIAALSRLDGGSWFAPRFAGEPLPTFATIAAYCRAHRLLANVEIKPCPGREAKTGREVALLAAELWQGHPAPPLLSSFAWEALLAARDAAPQLPRGWLIEEQWPEDWPARLAELQAVSLHSDHQLLTAERVAVVRAAGYRVLAYTVNDPARAAELRQWGVDGIFTDALDRIRPES</sequence>
<dbReference type="RefSeq" id="WP_390276960.1">
    <property type="nucleotide sequence ID" value="NZ_JBHRYH010000009.1"/>
</dbReference>
<comment type="caution">
    <text evidence="2">The sequence shown here is derived from an EMBL/GenBank/DDBJ whole genome shotgun (WGS) entry which is preliminary data.</text>
</comment>
<keyword evidence="2" id="KW-0378">Hydrolase</keyword>
<dbReference type="NCBIfam" id="NF006989">
    <property type="entry name" value="PRK09454.1"/>
    <property type="match status" value="1"/>
</dbReference>
<dbReference type="EMBL" id="JBHRYH010000009">
    <property type="protein sequence ID" value="MFC3625439.1"/>
    <property type="molecule type" value="Genomic_DNA"/>
</dbReference>
<proteinExistence type="predicted"/>
<dbReference type="Proteomes" id="UP001595636">
    <property type="component" value="Unassembled WGS sequence"/>
</dbReference>
<dbReference type="Gene3D" id="3.20.20.190">
    <property type="entry name" value="Phosphatidylinositol (PI) phosphodiesterase"/>
    <property type="match status" value="1"/>
</dbReference>
<organism evidence="2 3">
    <name type="scientific">Vogesella amnigena</name>
    <dbReference type="NCBI Taxonomy" id="1507449"/>
    <lineage>
        <taxon>Bacteria</taxon>
        <taxon>Pseudomonadati</taxon>
        <taxon>Pseudomonadota</taxon>
        <taxon>Betaproteobacteria</taxon>
        <taxon>Neisseriales</taxon>
        <taxon>Chromobacteriaceae</taxon>
        <taxon>Vogesella</taxon>
    </lineage>
</organism>
<dbReference type="GO" id="GO:0008889">
    <property type="term" value="F:glycerophosphodiester phosphodiesterase activity"/>
    <property type="evidence" value="ECO:0007669"/>
    <property type="project" value="UniProtKB-EC"/>
</dbReference>
<dbReference type="Pfam" id="PF03009">
    <property type="entry name" value="GDPD"/>
    <property type="match status" value="1"/>
</dbReference>
<name>A0ABV7TRS3_9NEIS</name>
<dbReference type="PANTHER" id="PTHR46211:SF1">
    <property type="entry name" value="GLYCEROPHOSPHODIESTER PHOSPHODIESTERASE, CYTOPLASMIC"/>
    <property type="match status" value="1"/>
</dbReference>
<protein>
    <submittedName>
        <fullName evidence="2">Glycerophosphodiester phosphodiesterase</fullName>
        <ecNumber evidence="2">3.1.4.46</ecNumber>
    </submittedName>
</protein>
<dbReference type="SUPFAM" id="SSF51695">
    <property type="entry name" value="PLC-like phosphodiesterases"/>
    <property type="match status" value="1"/>
</dbReference>
<evidence type="ECO:0000313" key="3">
    <source>
        <dbReference type="Proteomes" id="UP001595636"/>
    </source>
</evidence>
<dbReference type="PANTHER" id="PTHR46211">
    <property type="entry name" value="GLYCEROPHOSPHORYL DIESTER PHOSPHODIESTERASE"/>
    <property type="match status" value="1"/>
</dbReference>
<evidence type="ECO:0000313" key="2">
    <source>
        <dbReference type="EMBL" id="MFC3625439.1"/>
    </source>
</evidence>
<feature type="domain" description="GP-PDE" evidence="1">
    <location>
        <begin position="7"/>
        <end position="246"/>
    </location>
</feature>
<reference evidence="3" key="1">
    <citation type="journal article" date="2019" name="Int. J. Syst. Evol. Microbiol.">
        <title>The Global Catalogue of Microorganisms (GCM) 10K type strain sequencing project: providing services to taxonomists for standard genome sequencing and annotation.</title>
        <authorList>
            <consortium name="The Broad Institute Genomics Platform"/>
            <consortium name="The Broad Institute Genome Sequencing Center for Infectious Disease"/>
            <person name="Wu L."/>
            <person name="Ma J."/>
        </authorList>
    </citation>
    <scope>NUCLEOTIDE SEQUENCE [LARGE SCALE GENOMIC DNA]</scope>
    <source>
        <strain evidence="3">KCTC 42195</strain>
    </source>
</reference>
<dbReference type="EC" id="3.1.4.46" evidence="2"/>